<evidence type="ECO:0000259" key="3">
    <source>
        <dbReference type="PROSITE" id="PS51140"/>
    </source>
</evidence>
<dbReference type="InterPro" id="IPR027417">
    <property type="entry name" value="P-loop_NTPase"/>
</dbReference>
<feature type="region of interest" description="Disordered" evidence="1">
    <location>
        <begin position="812"/>
        <end position="851"/>
    </location>
</feature>
<proteinExistence type="predicted"/>
<dbReference type="InterPro" id="IPR056720">
    <property type="entry name" value="DUF7818"/>
</dbReference>
<dbReference type="InterPro" id="IPR002625">
    <property type="entry name" value="Smr_dom"/>
</dbReference>
<feature type="region of interest" description="Disordered" evidence="1">
    <location>
        <begin position="610"/>
        <end position="640"/>
    </location>
</feature>
<dbReference type="InterPro" id="IPR052772">
    <property type="entry name" value="Endo/PolyKinase_Domain-Protein"/>
</dbReference>
<protein>
    <submittedName>
        <fullName evidence="4">N4BP2 protein</fullName>
    </submittedName>
</protein>
<dbReference type="CDD" id="cd14365">
    <property type="entry name" value="CUE_N4BP2"/>
    <property type="match status" value="1"/>
</dbReference>
<accession>A0A7K8GPE6</accession>
<feature type="compositionally biased region" description="Polar residues" evidence="1">
    <location>
        <begin position="9"/>
        <end position="20"/>
    </location>
</feature>
<feature type="compositionally biased region" description="Basic and acidic residues" evidence="1">
    <location>
        <begin position="1327"/>
        <end position="1350"/>
    </location>
</feature>
<dbReference type="EMBL" id="VZTJ01004014">
    <property type="protein sequence ID" value="NXC06254.1"/>
    <property type="molecule type" value="Genomic_DNA"/>
</dbReference>
<evidence type="ECO:0000256" key="1">
    <source>
        <dbReference type="SAM" id="MobiDB-lite"/>
    </source>
</evidence>
<feature type="domain" description="Smr" evidence="2">
    <location>
        <begin position="1704"/>
        <end position="1783"/>
    </location>
</feature>
<comment type="caution">
    <text evidence="4">The sequence shown here is derived from an EMBL/GenBank/DDBJ whole genome shotgun (WGS) entry which is preliminary data.</text>
</comment>
<feature type="region of interest" description="Disordered" evidence="1">
    <location>
        <begin position="1"/>
        <end position="26"/>
    </location>
</feature>
<dbReference type="InterPro" id="IPR009060">
    <property type="entry name" value="UBA-like_sf"/>
</dbReference>
<dbReference type="Gene3D" id="3.30.1370.110">
    <property type="match status" value="1"/>
</dbReference>
<feature type="region of interest" description="Disordered" evidence="1">
    <location>
        <begin position="894"/>
        <end position="922"/>
    </location>
</feature>
<dbReference type="PANTHER" id="PTHR46535:SF1">
    <property type="entry name" value="NEDD4-BINDING PROTEIN 2"/>
    <property type="match status" value="1"/>
</dbReference>
<feature type="non-terminal residue" evidence="4">
    <location>
        <position position="1"/>
    </location>
</feature>
<feature type="compositionally biased region" description="Basic and acidic residues" evidence="1">
    <location>
        <begin position="823"/>
        <end position="835"/>
    </location>
</feature>
<dbReference type="SMART" id="SM00463">
    <property type="entry name" value="SMR"/>
    <property type="match status" value="1"/>
</dbReference>
<dbReference type="Gene3D" id="3.40.50.300">
    <property type="entry name" value="P-loop containing nucleotide triphosphate hydrolases"/>
    <property type="match status" value="1"/>
</dbReference>
<dbReference type="Pfam" id="PF13671">
    <property type="entry name" value="AAA_33"/>
    <property type="match status" value="1"/>
</dbReference>
<sequence length="1783" mass="200244">MPRKRKTGGNPSQKNGNSDRTAVAVSQGDPSHLLGQAVHYVNKEELFNSMSEMFSDLDPSVVYMVLSECDFKVENAMDHLLELSTHAKGVASSKTLGFDLAASSLPLVNQQRSIANERMGESAAAHSNSGAAIEKVLSPGVQLTEELDSLIETAFQSYSLSDELPNSANDQIVHEHPVEHDGFTQFLEWEKSDSICPVLLFPQQAEANNEVLENFCCSQSPVSQLSTQTSSPSASDTFAQILNDSDLLEIHVQHDVASEVYKQSNGEIPCENSDQTQDTVLDQSSVTAASGGSSQRPMELGVAVPGDPNLRCLEQHEDTVTAFSSYQSASLPEAYISLETSGFKTQKPADTQQDYNLNFSTPSGQSQQHWNLMAPVFYPSSGSHSFVIPVAPIPGQWRPVSDCRTSEKGLFLSPPVVSNAWDGNPSLKVWGNQDKNSKLNLSQAQQPRVYHMMRKKMQLIGQVLVLLRGVPGSGKSYLARNLLEDNPGGIILSTDDYFYKHGQYHYDPDCLGEAHDWNRKRAKEAFEMRISPIIIDNTNIQAWEMKPYVALAQQFKYKVMFREPDTWWKFKPKELERRNIHGVSKEKIKRMLERYERCLTVRSILDSSVPDKSEAAGWSEDPYQEESQRKREAHSDVKEEECFASEVEPLELAEVDKTSPRTSLTLESSCDPEQFQKEEKEMENNSVEHNFENSTVQDDLEVNLSDCIKKELPLEKKEEKGLKIEENTETEMGEVDVIPAEETVNLDTGGAEVHSDNNILKVQTVVEQSGKMCMEPKSTQMSNTVEPTSLAFDTSGKPELLNFLGDWPVEQTMGQRVKRSRRLEKSPLKSDKEGETPSQQHSEIGKEQVGLPETCAVEKGHEEENLPYSDYSVTSDKVTPELQILGYWPVSASLEQRQQRSRRTRKTNLNQSDEDRNTEGDTNTNALETVHVIHGSPVNTEEQQDIRSLHMHQEETVASETVSEEKIQQNKRTRKHHKLALTFTNSSLPHPREEDCLSRLNMAEEKQDRNLCRQKSSQSQTESQDFALLWRLEKKMLFPETMKVLHGKLDGFKPRDMDNASDSQVKIPYRVTYDKSTFVEESELINIDESEKYALDTLCKLFESVSFEALKDLYERCNKDIDWATGLLLDSDEKLRKAVDTECCQVSEAESVVTDLDFKASTNYDENLKDCKQTPQVLGAGDIFEASEDKNSSLSVAESRATKTAVTSADVSDSLTATSLDNSVELKNSVDSAPRNDMSNSVASVIELSVSGRHKGESESPPEDVNKPSLSELDADFPHDPNTTSTNLKFELNNESDNNPSESNAENSEVTGLLLEMDRAPLVGLRSNKDLEMDKETQESSREICGKEEIETPSWAATKAKRQSPIPASHAAFSIDCLELTLPPELALQLKEIFGPVGIDAGSLTVEDCVVHIDLNLAKVIHEKWKESILKRQRRDESCKLSAEVTQQTDTDDSEVLLSQNADSKIQKKKPSWAADTSNDIQTKTPATSDVFPFMDHWNAQIQKVSLRQIISEELAMQERQDLNRVPSTARKDCAAKLKEKQLFEMFPTINQNFLMDVFRDNNYSLEQTEQFLNCVLEADPVKTVIAQESVQQNEIVSSYSAAKNREKKAKKSKEEDDPLSEMFQDFEYPQYDDLRAEAFCHQQKRQECLKKAGEAYRMGMKPVAAFYAHQGRLHEQKMKEANHAAAVQIFERVNTSLLPMNVLDLHGLHVDEAVNQLSRVLQEKSEEYQQSGGKPYLSVITGRGSHSQGGVARIRPAAIRYLTSHNFRFTEIKPGCLKVMLN</sequence>
<feature type="non-terminal residue" evidence="4">
    <location>
        <position position="1783"/>
    </location>
</feature>
<dbReference type="SUPFAM" id="SSF52540">
    <property type="entry name" value="P-loop containing nucleoside triphosphate hydrolases"/>
    <property type="match status" value="1"/>
</dbReference>
<keyword evidence="5" id="KW-1185">Reference proteome</keyword>
<evidence type="ECO:0000259" key="2">
    <source>
        <dbReference type="PROSITE" id="PS50828"/>
    </source>
</evidence>
<dbReference type="Pfam" id="PF25124">
    <property type="entry name" value="DUF7816"/>
    <property type="match status" value="1"/>
</dbReference>
<dbReference type="GO" id="GO:0005634">
    <property type="term" value="C:nucleus"/>
    <property type="evidence" value="ECO:0007669"/>
    <property type="project" value="TreeGrafter"/>
</dbReference>
<gene>
    <name evidence="4" type="primary">N4bp2</name>
    <name evidence="4" type="ORF">ORTSPA_R09353</name>
</gene>
<dbReference type="Pfam" id="PF25125">
    <property type="entry name" value="DUF7817"/>
    <property type="match status" value="1"/>
</dbReference>
<dbReference type="InterPro" id="IPR003892">
    <property type="entry name" value="CUE"/>
</dbReference>
<evidence type="ECO:0000313" key="4">
    <source>
        <dbReference type="EMBL" id="NXC06254.1"/>
    </source>
</evidence>
<feature type="domain" description="CUE" evidence="3">
    <location>
        <begin position="42"/>
        <end position="85"/>
    </location>
</feature>
<dbReference type="SUPFAM" id="SSF46934">
    <property type="entry name" value="UBA-like"/>
    <property type="match status" value="1"/>
</dbReference>
<dbReference type="Pfam" id="PF08590">
    <property type="entry name" value="DUF1771"/>
    <property type="match status" value="1"/>
</dbReference>
<dbReference type="PROSITE" id="PS51140">
    <property type="entry name" value="CUE"/>
    <property type="match status" value="1"/>
</dbReference>
<reference evidence="4 5" key="1">
    <citation type="submission" date="2019-09" db="EMBL/GenBank/DDBJ databases">
        <title>Bird 10,000 Genomes (B10K) Project - Family phase.</title>
        <authorList>
            <person name="Zhang G."/>
        </authorList>
    </citation>
    <scope>NUCLEOTIDE SEQUENCE [LARGE SCALE GENOMIC DNA]</scope>
    <source>
        <strain evidence="4">B10K-DU-029-32</strain>
        <tissue evidence="4">Liver or heart</tissue>
    </source>
</reference>
<dbReference type="InterPro" id="IPR036063">
    <property type="entry name" value="Smr_dom_sf"/>
</dbReference>
<name>A0A7K8GPE6_ORTSP</name>
<feature type="compositionally biased region" description="Basic and acidic residues" evidence="1">
    <location>
        <begin position="626"/>
        <end position="640"/>
    </location>
</feature>
<dbReference type="Pfam" id="PF01713">
    <property type="entry name" value="Smr"/>
    <property type="match status" value="1"/>
</dbReference>
<dbReference type="InterPro" id="IPR056718">
    <property type="entry name" value="DUF7816"/>
</dbReference>
<dbReference type="Pfam" id="PF25126">
    <property type="entry name" value="DUF7818"/>
    <property type="match status" value="1"/>
</dbReference>
<dbReference type="InterPro" id="IPR056719">
    <property type="entry name" value="DUF7817"/>
</dbReference>
<feature type="region of interest" description="Disordered" evidence="1">
    <location>
        <begin position="1251"/>
        <end position="1309"/>
    </location>
</feature>
<feature type="compositionally biased region" description="Low complexity" evidence="1">
    <location>
        <begin position="1293"/>
        <end position="1309"/>
    </location>
</feature>
<dbReference type="PROSITE" id="PS50828">
    <property type="entry name" value="SMR"/>
    <property type="match status" value="1"/>
</dbReference>
<dbReference type="Gene3D" id="1.10.8.10">
    <property type="entry name" value="DNA helicase RuvA subunit, C-terminal domain"/>
    <property type="match status" value="1"/>
</dbReference>
<dbReference type="SUPFAM" id="SSF160443">
    <property type="entry name" value="SMR domain-like"/>
    <property type="match status" value="1"/>
</dbReference>
<evidence type="ECO:0000313" key="5">
    <source>
        <dbReference type="Proteomes" id="UP000526602"/>
    </source>
</evidence>
<dbReference type="InterPro" id="IPR041801">
    <property type="entry name" value="N4BP2_CUE"/>
</dbReference>
<dbReference type="GO" id="GO:0043130">
    <property type="term" value="F:ubiquitin binding"/>
    <property type="evidence" value="ECO:0007669"/>
    <property type="project" value="InterPro"/>
</dbReference>
<dbReference type="SMART" id="SM01162">
    <property type="entry name" value="DUF1771"/>
    <property type="match status" value="1"/>
</dbReference>
<feature type="region of interest" description="Disordered" evidence="1">
    <location>
        <begin position="1325"/>
        <end position="1363"/>
    </location>
</feature>
<dbReference type="InterPro" id="IPR013899">
    <property type="entry name" value="DUF1771"/>
</dbReference>
<dbReference type="Proteomes" id="UP000526602">
    <property type="component" value="Unassembled WGS sequence"/>
</dbReference>
<dbReference type="GO" id="GO:0004519">
    <property type="term" value="F:endonuclease activity"/>
    <property type="evidence" value="ECO:0007669"/>
    <property type="project" value="TreeGrafter"/>
</dbReference>
<organism evidence="4 5">
    <name type="scientific">Orthonyx spaldingii</name>
    <name type="common">Chowchilla</name>
    <dbReference type="NCBI Taxonomy" id="38397"/>
    <lineage>
        <taxon>Eukaryota</taxon>
        <taxon>Metazoa</taxon>
        <taxon>Chordata</taxon>
        <taxon>Craniata</taxon>
        <taxon>Vertebrata</taxon>
        <taxon>Euteleostomi</taxon>
        <taxon>Archelosauria</taxon>
        <taxon>Archosauria</taxon>
        <taxon>Dinosauria</taxon>
        <taxon>Saurischia</taxon>
        <taxon>Theropoda</taxon>
        <taxon>Coelurosauria</taxon>
        <taxon>Aves</taxon>
        <taxon>Neognathae</taxon>
        <taxon>Neoaves</taxon>
        <taxon>Telluraves</taxon>
        <taxon>Australaves</taxon>
        <taxon>Passeriformes</taxon>
        <taxon>Corvoidea</taxon>
        <taxon>Orthonychidae</taxon>
        <taxon>Orthonyx</taxon>
    </lineage>
</organism>
<dbReference type="PANTHER" id="PTHR46535">
    <property type="entry name" value="NEDD4-BINDING PROTEIN 2"/>
    <property type="match status" value="1"/>
</dbReference>